<evidence type="ECO:0000313" key="2">
    <source>
        <dbReference type="Proteomes" id="UP001501475"/>
    </source>
</evidence>
<protein>
    <submittedName>
        <fullName evidence="1">Uncharacterized protein</fullName>
    </submittedName>
</protein>
<organism evidence="1 2">
    <name type="scientific">Nostocoides vanveenii</name>
    <dbReference type="NCBI Taxonomy" id="330835"/>
    <lineage>
        <taxon>Bacteria</taxon>
        <taxon>Bacillati</taxon>
        <taxon>Actinomycetota</taxon>
        <taxon>Actinomycetes</taxon>
        <taxon>Micrococcales</taxon>
        <taxon>Intrasporangiaceae</taxon>
        <taxon>Nostocoides</taxon>
    </lineage>
</organism>
<accession>A0ABP4XDT7</accession>
<comment type="caution">
    <text evidence="1">The sequence shown here is derived from an EMBL/GenBank/DDBJ whole genome shotgun (WGS) entry which is preliminary data.</text>
</comment>
<keyword evidence="2" id="KW-1185">Reference proteome</keyword>
<evidence type="ECO:0000313" key="1">
    <source>
        <dbReference type="EMBL" id="GAA1774343.1"/>
    </source>
</evidence>
<gene>
    <name evidence="1" type="ORF">GCM10009810_34190</name>
</gene>
<reference evidence="2" key="1">
    <citation type="journal article" date="2019" name="Int. J. Syst. Evol. Microbiol.">
        <title>The Global Catalogue of Microorganisms (GCM) 10K type strain sequencing project: providing services to taxonomists for standard genome sequencing and annotation.</title>
        <authorList>
            <consortium name="The Broad Institute Genomics Platform"/>
            <consortium name="The Broad Institute Genome Sequencing Center for Infectious Disease"/>
            <person name="Wu L."/>
            <person name="Ma J."/>
        </authorList>
    </citation>
    <scope>NUCLEOTIDE SEQUENCE [LARGE SCALE GENOMIC DNA]</scope>
    <source>
        <strain evidence="2">JCM 15591</strain>
    </source>
</reference>
<sequence length="94" mass="10122">MPAMASYTITNVTTVCGACPTIFDFSAIETTKHGKTKVVPLYFRLWRGHFRVCRGDTDKILVSGPAPSGIDGVCDIAEAIGMARFAGLDIAREL</sequence>
<proteinExistence type="predicted"/>
<name>A0ABP4XDT7_9MICO</name>
<dbReference type="Proteomes" id="UP001501475">
    <property type="component" value="Unassembled WGS sequence"/>
</dbReference>
<dbReference type="EMBL" id="BAAAPN010000101">
    <property type="protein sequence ID" value="GAA1774343.1"/>
    <property type="molecule type" value="Genomic_DNA"/>
</dbReference>